<proteinExistence type="predicted"/>
<dbReference type="AlphaFoldDB" id="A0AAF0UGX4"/>
<protein>
    <recommendedName>
        <fullName evidence="10">Reverse transcriptase/retrotransposon-derived protein RNase H-like domain-containing protein</fullName>
    </recommendedName>
</protein>
<evidence type="ECO:0000259" key="6">
    <source>
        <dbReference type="Pfam" id="PF00078"/>
    </source>
</evidence>
<keyword evidence="5" id="KW-0511">Multifunctional enzyme</keyword>
<dbReference type="InterPro" id="IPR050951">
    <property type="entry name" value="Retrovirus_Pol_polyprotein"/>
</dbReference>
<evidence type="ECO:0000256" key="4">
    <source>
        <dbReference type="ARBA" id="ARBA00022759"/>
    </source>
</evidence>
<sequence length="352" mass="40421">MSTYSIVGFDMLPDCMHVPIHVSTPMGESLVVNQVYRYFLISLVGYDTWVDLIILGMVDFDIILGMDWHSPHQAIIDCYAKNVTLAMSGVPRVEWTGASGSYPSKDELHDYLHKVFIRPSISPWGAHVLFVRNKDGSMRMCIDYQKEQSDSEEQVSSSPYYDFFDQLQVFIDDILVYSKTEEDHNRHLRIELLRLREEKLHTKFSKCEFWLNFVAFLGHVVSKDSIRVDPAKNEAVRGWTRPTSVTEIQSFVGLVGYYRRFVQSSTNASPLTVLTHQSFQWFDEFEEFFQKLKTLLTSAPILTLPDEGVNFTIYCSASGVGLGGFRMQKGKVIAYASEAFKTHERNYPTHDL</sequence>
<dbReference type="InterPro" id="IPR043128">
    <property type="entry name" value="Rev_trsase/Diguanyl_cyclase"/>
</dbReference>
<dbReference type="InterPro" id="IPR043502">
    <property type="entry name" value="DNA/RNA_pol_sf"/>
</dbReference>
<dbReference type="Gene3D" id="3.30.70.270">
    <property type="match status" value="2"/>
</dbReference>
<keyword evidence="1" id="KW-0808">Transferase</keyword>
<dbReference type="PANTHER" id="PTHR37984">
    <property type="entry name" value="PROTEIN CBG26694"/>
    <property type="match status" value="1"/>
</dbReference>
<keyword evidence="4" id="KW-0255">Endonuclease</keyword>
<dbReference type="Pfam" id="PF17919">
    <property type="entry name" value="RT_RNaseH_2"/>
    <property type="match status" value="1"/>
</dbReference>
<accession>A0AAF0UGX4</accession>
<organism evidence="8 9">
    <name type="scientific">Solanum verrucosum</name>
    <dbReference type="NCBI Taxonomy" id="315347"/>
    <lineage>
        <taxon>Eukaryota</taxon>
        <taxon>Viridiplantae</taxon>
        <taxon>Streptophyta</taxon>
        <taxon>Embryophyta</taxon>
        <taxon>Tracheophyta</taxon>
        <taxon>Spermatophyta</taxon>
        <taxon>Magnoliopsida</taxon>
        <taxon>eudicotyledons</taxon>
        <taxon>Gunneridae</taxon>
        <taxon>Pentapetalae</taxon>
        <taxon>asterids</taxon>
        <taxon>lamiids</taxon>
        <taxon>Solanales</taxon>
        <taxon>Solanaceae</taxon>
        <taxon>Solanoideae</taxon>
        <taxon>Solaneae</taxon>
        <taxon>Solanum</taxon>
    </lineage>
</organism>
<dbReference type="Proteomes" id="UP001234989">
    <property type="component" value="Chromosome 9"/>
</dbReference>
<evidence type="ECO:0000313" key="9">
    <source>
        <dbReference type="Proteomes" id="UP001234989"/>
    </source>
</evidence>
<dbReference type="Gene3D" id="2.40.70.10">
    <property type="entry name" value="Acid Proteases"/>
    <property type="match status" value="1"/>
</dbReference>
<dbReference type="InterPro" id="IPR000477">
    <property type="entry name" value="RT_dom"/>
</dbReference>
<feature type="domain" description="Reverse transcriptase/retrotransposon-derived protein RNase H-like" evidence="7">
    <location>
        <begin position="281"/>
        <end position="351"/>
    </location>
</feature>
<keyword evidence="4" id="KW-0378">Hydrolase</keyword>
<reference evidence="8" key="1">
    <citation type="submission" date="2023-08" db="EMBL/GenBank/DDBJ databases">
        <title>A de novo genome assembly of Solanum verrucosum Schlechtendal, a Mexican diploid species geographically isolated from the other diploid A-genome species in potato relatives.</title>
        <authorList>
            <person name="Hosaka K."/>
        </authorList>
    </citation>
    <scope>NUCLEOTIDE SEQUENCE</scope>
    <source>
        <tissue evidence="8">Young leaves</tissue>
    </source>
</reference>
<evidence type="ECO:0000256" key="5">
    <source>
        <dbReference type="ARBA" id="ARBA00023268"/>
    </source>
</evidence>
<keyword evidence="2" id="KW-0548">Nucleotidyltransferase</keyword>
<evidence type="ECO:0000256" key="3">
    <source>
        <dbReference type="ARBA" id="ARBA00022722"/>
    </source>
</evidence>
<evidence type="ECO:0008006" key="10">
    <source>
        <dbReference type="Google" id="ProtNLM"/>
    </source>
</evidence>
<keyword evidence="9" id="KW-1185">Reference proteome</keyword>
<dbReference type="SUPFAM" id="SSF56672">
    <property type="entry name" value="DNA/RNA polymerases"/>
    <property type="match status" value="1"/>
</dbReference>
<evidence type="ECO:0000313" key="8">
    <source>
        <dbReference type="EMBL" id="WMV45296.1"/>
    </source>
</evidence>
<evidence type="ECO:0000256" key="1">
    <source>
        <dbReference type="ARBA" id="ARBA00022679"/>
    </source>
</evidence>
<dbReference type="Pfam" id="PF08284">
    <property type="entry name" value="RVP_2"/>
    <property type="match status" value="1"/>
</dbReference>
<dbReference type="CDD" id="cd00303">
    <property type="entry name" value="retropepsin_like"/>
    <property type="match status" value="1"/>
</dbReference>
<dbReference type="Pfam" id="PF00078">
    <property type="entry name" value="RVT_1"/>
    <property type="match status" value="1"/>
</dbReference>
<dbReference type="CDD" id="cd01647">
    <property type="entry name" value="RT_LTR"/>
    <property type="match status" value="1"/>
</dbReference>
<dbReference type="InterPro" id="IPR041577">
    <property type="entry name" value="RT_RNaseH_2"/>
</dbReference>
<evidence type="ECO:0000259" key="7">
    <source>
        <dbReference type="Pfam" id="PF17919"/>
    </source>
</evidence>
<evidence type="ECO:0000256" key="2">
    <source>
        <dbReference type="ARBA" id="ARBA00022695"/>
    </source>
</evidence>
<dbReference type="FunFam" id="3.30.70.270:FF:000020">
    <property type="entry name" value="Transposon Tf2-6 polyprotein-like Protein"/>
    <property type="match status" value="1"/>
</dbReference>
<gene>
    <name evidence="8" type="ORF">MTR67_038681</name>
</gene>
<feature type="domain" description="Reverse transcriptase" evidence="6">
    <location>
        <begin position="166"/>
        <end position="220"/>
    </location>
</feature>
<dbReference type="EMBL" id="CP133620">
    <property type="protein sequence ID" value="WMV45296.1"/>
    <property type="molecule type" value="Genomic_DNA"/>
</dbReference>
<dbReference type="Gene3D" id="3.10.10.10">
    <property type="entry name" value="HIV Type 1 Reverse Transcriptase, subunit A, domain 1"/>
    <property type="match status" value="1"/>
</dbReference>
<name>A0AAF0UGX4_SOLVR</name>
<keyword evidence="3" id="KW-0540">Nuclease</keyword>
<dbReference type="InterPro" id="IPR021109">
    <property type="entry name" value="Peptidase_aspartic_dom_sf"/>
</dbReference>
<dbReference type="PANTHER" id="PTHR37984:SF5">
    <property type="entry name" value="PROTEIN NYNRIN-LIKE"/>
    <property type="match status" value="1"/>
</dbReference>